<proteinExistence type="inferred from homology"/>
<dbReference type="PRINTS" id="PR00081">
    <property type="entry name" value="GDHRDH"/>
</dbReference>
<evidence type="ECO:0000313" key="5">
    <source>
        <dbReference type="EMBL" id="SVA11199.1"/>
    </source>
</evidence>
<evidence type="ECO:0000256" key="3">
    <source>
        <dbReference type="ARBA" id="ARBA00023002"/>
    </source>
</evidence>
<dbReference type="PROSITE" id="PS00061">
    <property type="entry name" value="ADH_SHORT"/>
    <property type="match status" value="1"/>
</dbReference>
<dbReference type="PRINTS" id="PR00080">
    <property type="entry name" value="SDRFAMILY"/>
</dbReference>
<dbReference type="Pfam" id="PF13561">
    <property type="entry name" value="adh_short_C2"/>
    <property type="match status" value="1"/>
</dbReference>
<organism evidence="5">
    <name type="scientific">marine metagenome</name>
    <dbReference type="NCBI Taxonomy" id="408172"/>
    <lineage>
        <taxon>unclassified sequences</taxon>
        <taxon>metagenomes</taxon>
        <taxon>ecological metagenomes</taxon>
    </lineage>
</organism>
<evidence type="ECO:0000256" key="1">
    <source>
        <dbReference type="ARBA" id="ARBA00006484"/>
    </source>
</evidence>
<evidence type="ECO:0000256" key="2">
    <source>
        <dbReference type="ARBA" id="ARBA00022797"/>
    </source>
</evidence>
<dbReference type="FunFam" id="3.40.50.720:FF:000084">
    <property type="entry name" value="Short-chain dehydrogenase reductase"/>
    <property type="match status" value="1"/>
</dbReference>
<keyword evidence="4" id="KW-0520">NAD</keyword>
<dbReference type="Gene3D" id="3.40.50.720">
    <property type="entry name" value="NAD(P)-binding Rossmann-like Domain"/>
    <property type="match status" value="1"/>
</dbReference>
<evidence type="ECO:0000256" key="4">
    <source>
        <dbReference type="ARBA" id="ARBA00023027"/>
    </source>
</evidence>
<accession>A0A381T635</accession>
<dbReference type="InterPro" id="IPR020904">
    <property type="entry name" value="Sc_DH/Rdtase_CS"/>
</dbReference>
<sequence>MNPINQEVLNFTGQVAVVSGASRDPSIGRSAAFQLGLKGASVVINAREAAPLERTETDMREAGIEVVSIPGSIGDDGISERVADAAISNFGSLDLLVNTVGGSLTRTSATTLKRSDLLATLELNTWGPLALIQAALNVGLEDGGGSVVNISSGTVNKTTPTMAAYAAAKSALNALTRTLARELAPRGVRVNGVAPGLTQTTATIEMWEADDGAAAAANILLGTLTRAEDIASACVFLLSCEARQITGQVIDVDGGNHLLGGGWTPIGDPSIEGFREADQS</sequence>
<comment type="similarity">
    <text evidence="1">Belongs to the short-chain dehydrogenases/reductases (SDR) family.</text>
</comment>
<dbReference type="InterPro" id="IPR002347">
    <property type="entry name" value="SDR_fam"/>
</dbReference>
<reference evidence="5" key="1">
    <citation type="submission" date="2018-05" db="EMBL/GenBank/DDBJ databases">
        <authorList>
            <person name="Lanie J.A."/>
            <person name="Ng W.-L."/>
            <person name="Kazmierczak K.M."/>
            <person name="Andrzejewski T.M."/>
            <person name="Davidsen T.M."/>
            <person name="Wayne K.J."/>
            <person name="Tettelin H."/>
            <person name="Glass J.I."/>
            <person name="Rusch D."/>
            <person name="Podicherti R."/>
            <person name="Tsui H.-C.T."/>
            <person name="Winkler M.E."/>
        </authorList>
    </citation>
    <scope>NUCLEOTIDE SEQUENCE</scope>
</reference>
<dbReference type="EMBL" id="UINC01004027">
    <property type="protein sequence ID" value="SVA11199.1"/>
    <property type="molecule type" value="Genomic_DNA"/>
</dbReference>
<dbReference type="PANTHER" id="PTHR43943:SF17">
    <property type="entry name" value="3-PHENYLPROPIONATE-DIHYDRODIOL_CINNAMIC ACID-DIHYDRODIOL DEHYDROGENASE"/>
    <property type="match status" value="1"/>
</dbReference>
<gene>
    <name evidence="5" type="ORF">METZ01_LOCUS64053</name>
</gene>
<dbReference type="InterPro" id="IPR036291">
    <property type="entry name" value="NAD(P)-bd_dom_sf"/>
</dbReference>
<dbReference type="SUPFAM" id="SSF51735">
    <property type="entry name" value="NAD(P)-binding Rossmann-fold domains"/>
    <property type="match status" value="1"/>
</dbReference>
<dbReference type="AlphaFoldDB" id="A0A381T635"/>
<keyword evidence="3" id="KW-0560">Oxidoreductase</keyword>
<keyword evidence="2" id="KW-0058">Aromatic hydrocarbons catabolism</keyword>
<name>A0A381T635_9ZZZZ</name>
<dbReference type="CDD" id="cd05233">
    <property type="entry name" value="SDR_c"/>
    <property type="match status" value="1"/>
</dbReference>
<dbReference type="PANTHER" id="PTHR43943">
    <property type="entry name" value="DEHYDROGENASE/REDUCTASE (SDR FAMILY) MEMBER 4"/>
    <property type="match status" value="1"/>
</dbReference>
<dbReference type="GO" id="GO:0016491">
    <property type="term" value="F:oxidoreductase activity"/>
    <property type="evidence" value="ECO:0007669"/>
    <property type="project" value="UniProtKB-KW"/>
</dbReference>
<protein>
    <submittedName>
        <fullName evidence="5">Uncharacterized protein</fullName>
    </submittedName>
</protein>